<protein>
    <submittedName>
        <fullName evidence="8">NCS2 family nucleobase:cation symporter-2</fullName>
    </submittedName>
</protein>
<gene>
    <name evidence="8" type="ORF">J2Z34_001708</name>
</gene>
<feature type="transmembrane region" description="Helical" evidence="7">
    <location>
        <begin position="383"/>
        <end position="401"/>
    </location>
</feature>
<feature type="transmembrane region" description="Helical" evidence="7">
    <location>
        <begin position="31"/>
        <end position="52"/>
    </location>
</feature>
<keyword evidence="4 7" id="KW-0812">Transmembrane</keyword>
<dbReference type="Proteomes" id="UP001519271">
    <property type="component" value="Unassembled WGS sequence"/>
</dbReference>
<evidence type="ECO:0000313" key="8">
    <source>
        <dbReference type="EMBL" id="MBP1919220.1"/>
    </source>
</evidence>
<keyword evidence="6 7" id="KW-0472">Membrane</keyword>
<dbReference type="EMBL" id="JAGGKC010000012">
    <property type="protein sequence ID" value="MBP1919220.1"/>
    <property type="molecule type" value="Genomic_DNA"/>
</dbReference>
<evidence type="ECO:0000256" key="2">
    <source>
        <dbReference type="ARBA" id="ARBA00008821"/>
    </source>
</evidence>
<organism evidence="8 9">
    <name type="scientific">Youngiibacter multivorans</name>
    <dbReference type="NCBI Taxonomy" id="937251"/>
    <lineage>
        <taxon>Bacteria</taxon>
        <taxon>Bacillati</taxon>
        <taxon>Bacillota</taxon>
        <taxon>Clostridia</taxon>
        <taxon>Eubacteriales</taxon>
        <taxon>Clostridiaceae</taxon>
        <taxon>Youngiibacter</taxon>
    </lineage>
</organism>
<evidence type="ECO:0000256" key="4">
    <source>
        <dbReference type="ARBA" id="ARBA00022692"/>
    </source>
</evidence>
<dbReference type="PROSITE" id="PS01116">
    <property type="entry name" value="XANTH_URACIL_PERMASE"/>
    <property type="match status" value="1"/>
</dbReference>
<sequence>MNSKNTTNTSLFDFFGKPAWGKAVPLGIQHVLAMIVGNVTPSIMVAATTGLSVDERTLLVQTGMFIAGLATFMQIFSFKRIGAKLPVIMGISFSYIPVLLAIGKEYGIAAIFGAQLVGSLAAVLMGFFIKPIRKYFPPIVAGTVVLTIGLSLYPIGINYMAGGVGQPTYASLTNWAVALVVMATVLICNNFGKGIFKLASILVGIAAGYALSLAIGIVNFAPLETAKWVALPQPLHFGIKFMPTAIISMVVMYIVNSIQAVGDFSSTTVGGMNREVTDDELSGGIISYGISSFVAAIIGGLPTATYSQNVGIVASTKVVARRVFIIAASIVIAAGFIPKFGALMTTIPYAVLGGATISVFGMITMTGIKLITQDELSTRNMSIVGLSVALGMGMTQVPASLAMFPAWFLMVFGKSPVVIATLMSLILNIVIPKKSLVQEQKEREDLDRK</sequence>
<reference evidence="8 9" key="1">
    <citation type="submission" date="2021-03" db="EMBL/GenBank/DDBJ databases">
        <title>Genomic Encyclopedia of Type Strains, Phase IV (KMG-IV): sequencing the most valuable type-strain genomes for metagenomic binning, comparative biology and taxonomic classification.</title>
        <authorList>
            <person name="Goeker M."/>
        </authorList>
    </citation>
    <scope>NUCLEOTIDE SEQUENCE [LARGE SCALE GENOMIC DNA]</scope>
    <source>
        <strain evidence="8 9">DSM 6139</strain>
    </source>
</reference>
<dbReference type="PANTHER" id="PTHR42810">
    <property type="entry name" value="PURINE PERMEASE C1399.01C-RELATED"/>
    <property type="match status" value="1"/>
</dbReference>
<keyword evidence="5 7" id="KW-1133">Transmembrane helix</keyword>
<evidence type="ECO:0000256" key="6">
    <source>
        <dbReference type="ARBA" id="ARBA00023136"/>
    </source>
</evidence>
<feature type="transmembrane region" description="Helical" evidence="7">
    <location>
        <begin position="323"/>
        <end position="341"/>
    </location>
</feature>
<feature type="transmembrane region" description="Helical" evidence="7">
    <location>
        <begin position="237"/>
        <end position="255"/>
    </location>
</feature>
<comment type="caution">
    <text evidence="8">The sequence shown here is derived from an EMBL/GenBank/DDBJ whole genome shotgun (WGS) entry which is preliminary data.</text>
</comment>
<evidence type="ECO:0000256" key="7">
    <source>
        <dbReference type="SAM" id="Phobius"/>
    </source>
</evidence>
<proteinExistence type="inferred from homology"/>
<feature type="transmembrane region" description="Helical" evidence="7">
    <location>
        <begin position="347"/>
        <end position="371"/>
    </location>
</feature>
<feature type="transmembrane region" description="Helical" evidence="7">
    <location>
        <begin position="135"/>
        <end position="157"/>
    </location>
</feature>
<name>A0ABS4G4F9_9CLOT</name>
<keyword evidence="3" id="KW-0813">Transport</keyword>
<feature type="transmembrane region" description="Helical" evidence="7">
    <location>
        <begin position="195"/>
        <end position="217"/>
    </location>
</feature>
<feature type="transmembrane region" description="Helical" evidence="7">
    <location>
        <begin position="58"/>
        <end position="78"/>
    </location>
</feature>
<evidence type="ECO:0000256" key="1">
    <source>
        <dbReference type="ARBA" id="ARBA00004141"/>
    </source>
</evidence>
<feature type="transmembrane region" description="Helical" evidence="7">
    <location>
        <begin position="407"/>
        <end position="431"/>
    </location>
</feature>
<feature type="transmembrane region" description="Helical" evidence="7">
    <location>
        <begin position="108"/>
        <end position="128"/>
    </location>
</feature>
<dbReference type="InterPro" id="IPR006043">
    <property type="entry name" value="NCS2"/>
</dbReference>
<dbReference type="InterPro" id="IPR006042">
    <property type="entry name" value="Xan_ur_permease"/>
</dbReference>
<comment type="subcellular location">
    <subcellularLocation>
        <location evidence="1">Membrane</location>
        <topology evidence="1">Multi-pass membrane protein</topology>
    </subcellularLocation>
</comment>
<evidence type="ECO:0000256" key="5">
    <source>
        <dbReference type="ARBA" id="ARBA00022989"/>
    </source>
</evidence>
<dbReference type="NCBIfam" id="NF037981">
    <property type="entry name" value="NCS2_1"/>
    <property type="match status" value="1"/>
</dbReference>
<dbReference type="Pfam" id="PF00860">
    <property type="entry name" value="Xan_ur_permease"/>
    <property type="match status" value="1"/>
</dbReference>
<evidence type="ECO:0000256" key="3">
    <source>
        <dbReference type="ARBA" id="ARBA00022448"/>
    </source>
</evidence>
<evidence type="ECO:0000313" key="9">
    <source>
        <dbReference type="Proteomes" id="UP001519271"/>
    </source>
</evidence>
<accession>A0ABS4G4F9</accession>
<keyword evidence="9" id="KW-1185">Reference proteome</keyword>
<feature type="transmembrane region" description="Helical" evidence="7">
    <location>
        <begin position="169"/>
        <end position="188"/>
    </location>
</feature>
<dbReference type="PANTHER" id="PTHR42810:SF2">
    <property type="entry name" value="PURINE PERMEASE C1399.01C-RELATED"/>
    <property type="match status" value="1"/>
</dbReference>
<dbReference type="RefSeq" id="WP_209459427.1">
    <property type="nucleotide sequence ID" value="NZ_JAGGKC010000012.1"/>
</dbReference>
<comment type="similarity">
    <text evidence="2">Belongs to the nucleobase:cation symporter-2 (NCS2) (TC 2.A.40) family.</text>
</comment>
<dbReference type="NCBIfam" id="TIGR00801">
    <property type="entry name" value="ncs2"/>
    <property type="match status" value="1"/>
</dbReference>
<feature type="transmembrane region" description="Helical" evidence="7">
    <location>
        <begin position="85"/>
        <end position="102"/>
    </location>
</feature>